<reference evidence="9 10" key="1">
    <citation type="submission" date="2020-08" db="EMBL/GenBank/DDBJ databases">
        <title>Whole genome shotgun sequence of Actinoplanes ianthinogenes NBRC 13996.</title>
        <authorList>
            <person name="Komaki H."/>
            <person name="Tamura T."/>
        </authorList>
    </citation>
    <scope>NUCLEOTIDE SEQUENCE [LARGE SCALE GENOMIC DNA]</scope>
    <source>
        <strain evidence="9 10">NBRC 13996</strain>
    </source>
</reference>
<comment type="similarity">
    <text evidence="2">Belongs to the CorA metal ion transporter (MIT) (TC 1.A.35) family.</text>
</comment>
<name>A0ABM7LNS3_9ACTN</name>
<dbReference type="SUPFAM" id="SSF144083">
    <property type="entry name" value="Magnesium transport protein CorA, transmembrane region"/>
    <property type="match status" value="1"/>
</dbReference>
<dbReference type="RefSeq" id="WP_189332685.1">
    <property type="nucleotide sequence ID" value="NZ_AP023356.1"/>
</dbReference>
<dbReference type="Pfam" id="PF01544">
    <property type="entry name" value="CorA"/>
    <property type="match status" value="1"/>
</dbReference>
<keyword evidence="4" id="KW-1003">Cell membrane</keyword>
<evidence type="ECO:0000256" key="1">
    <source>
        <dbReference type="ARBA" id="ARBA00004651"/>
    </source>
</evidence>
<evidence type="ECO:0000256" key="7">
    <source>
        <dbReference type="ARBA" id="ARBA00023136"/>
    </source>
</evidence>
<proteinExistence type="inferred from homology"/>
<keyword evidence="5 8" id="KW-0812">Transmembrane</keyword>
<evidence type="ECO:0000256" key="8">
    <source>
        <dbReference type="SAM" id="Phobius"/>
    </source>
</evidence>
<evidence type="ECO:0000256" key="5">
    <source>
        <dbReference type="ARBA" id="ARBA00022692"/>
    </source>
</evidence>
<feature type="transmembrane region" description="Helical" evidence="8">
    <location>
        <begin position="271"/>
        <end position="294"/>
    </location>
</feature>
<dbReference type="PANTHER" id="PTHR46494:SF1">
    <property type="entry name" value="CORA FAMILY METAL ION TRANSPORTER (EUROFUNG)"/>
    <property type="match status" value="1"/>
</dbReference>
<comment type="subcellular location">
    <subcellularLocation>
        <location evidence="1">Cell membrane</location>
        <topology evidence="1">Multi-pass membrane protein</topology>
    </subcellularLocation>
</comment>
<accession>A0ABM7LNS3</accession>
<sequence>MDVWLITDEGLAEQEPDRLPALLSGGHGVIWVDIPSCDERAMGVLKEVFGFHPQAVRDSAERNRVPKVHVYRDHAFVVLHAPELGAAGHVHYVELDQFIGPNYLVTVHGPLNPAVDPRAAQRETHEVLRRVRAGRLLPVSGWELSYAVVAALARHLEGFIEHQTEAVWQLEQRVTSGHLGNPEQFLDEMFRTRHGLIAVRTMGALGREIYGRLATIHRAVPPEATPLLDDIVDQFARVHGVADSQKEYLQGVIEFYRTRSDTKMTVAAERLAVIAVVTLPITALSSVLGMNLIVNQHSDFSLLGATLIVMLVMSALLLTWAKRQGWW</sequence>
<keyword evidence="7 8" id="KW-0472">Membrane</keyword>
<evidence type="ECO:0000256" key="3">
    <source>
        <dbReference type="ARBA" id="ARBA00022448"/>
    </source>
</evidence>
<evidence type="ECO:0000256" key="2">
    <source>
        <dbReference type="ARBA" id="ARBA00009765"/>
    </source>
</evidence>
<keyword evidence="6 8" id="KW-1133">Transmembrane helix</keyword>
<dbReference type="Proteomes" id="UP000676967">
    <property type="component" value="Chromosome"/>
</dbReference>
<evidence type="ECO:0000313" key="10">
    <source>
        <dbReference type="Proteomes" id="UP000676967"/>
    </source>
</evidence>
<dbReference type="InterPro" id="IPR002523">
    <property type="entry name" value="MgTranspt_CorA/ZnTranspt_ZntB"/>
</dbReference>
<dbReference type="PANTHER" id="PTHR46494">
    <property type="entry name" value="CORA FAMILY METAL ION TRANSPORTER (EUROFUNG)"/>
    <property type="match status" value="1"/>
</dbReference>
<dbReference type="Gene3D" id="1.20.58.340">
    <property type="entry name" value="Magnesium transport protein CorA, transmembrane region"/>
    <property type="match status" value="2"/>
</dbReference>
<evidence type="ECO:0000256" key="4">
    <source>
        <dbReference type="ARBA" id="ARBA00022475"/>
    </source>
</evidence>
<protein>
    <submittedName>
        <fullName evidence="9">Magnesium transport protein CorA</fullName>
    </submittedName>
</protein>
<evidence type="ECO:0000256" key="6">
    <source>
        <dbReference type="ARBA" id="ARBA00022989"/>
    </source>
</evidence>
<evidence type="ECO:0000313" key="9">
    <source>
        <dbReference type="EMBL" id="BCJ40919.1"/>
    </source>
</evidence>
<organism evidence="9 10">
    <name type="scientific">Actinoplanes ianthinogenes</name>
    <dbReference type="NCBI Taxonomy" id="122358"/>
    <lineage>
        <taxon>Bacteria</taxon>
        <taxon>Bacillati</taxon>
        <taxon>Actinomycetota</taxon>
        <taxon>Actinomycetes</taxon>
        <taxon>Micromonosporales</taxon>
        <taxon>Micromonosporaceae</taxon>
        <taxon>Actinoplanes</taxon>
    </lineage>
</organism>
<dbReference type="SUPFAM" id="SSF143865">
    <property type="entry name" value="CorA soluble domain-like"/>
    <property type="match status" value="1"/>
</dbReference>
<dbReference type="InterPro" id="IPR045861">
    <property type="entry name" value="CorA_cytoplasmic_dom"/>
</dbReference>
<feature type="transmembrane region" description="Helical" evidence="8">
    <location>
        <begin position="300"/>
        <end position="321"/>
    </location>
</feature>
<gene>
    <name evidence="9" type="primary">corA_1</name>
    <name evidence="9" type="ORF">Aiant_15760</name>
</gene>
<dbReference type="EMBL" id="AP023356">
    <property type="protein sequence ID" value="BCJ40919.1"/>
    <property type="molecule type" value="Genomic_DNA"/>
</dbReference>
<dbReference type="InterPro" id="IPR045863">
    <property type="entry name" value="CorA_TM1_TM2"/>
</dbReference>
<dbReference type="Gene3D" id="3.30.460.20">
    <property type="entry name" value="CorA soluble domain-like"/>
    <property type="match status" value="1"/>
</dbReference>
<keyword evidence="3" id="KW-0813">Transport</keyword>
<keyword evidence="10" id="KW-1185">Reference proteome</keyword>
<dbReference type="CDD" id="cd12822">
    <property type="entry name" value="TmCorA-like"/>
    <property type="match status" value="1"/>
</dbReference>